<keyword evidence="1" id="KW-0812">Transmembrane</keyword>
<keyword evidence="3" id="KW-1185">Reference proteome</keyword>
<protein>
    <submittedName>
        <fullName evidence="2">Uncharacterized protein</fullName>
    </submittedName>
</protein>
<evidence type="ECO:0000313" key="3">
    <source>
        <dbReference type="Proteomes" id="UP000278962"/>
    </source>
</evidence>
<dbReference type="AlphaFoldDB" id="A0A660L8V5"/>
<sequence length="96" mass="10124">MELVATALIFLVLLALGGLVVLPALPLLLRSRGRFGRLGRTIALCGAAFFLTWCVVPVFVFPSDDVTVGMTMFALYGAMIEAVVVAVAAVFASYGD</sequence>
<evidence type="ECO:0000313" key="2">
    <source>
        <dbReference type="EMBL" id="RKQ90705.1"/>
    </source>
</evidence>
<gene>
    <name evidence="2" type="ORF">C8N24_0518</name>
</gene>
<organism evidence="2 3">
    <name type="scientific">Solirubrobacter pauli</name>
    <dbReference type="NCBI Taxonomy" id="166793"/>
    <lineage>
        <taxon>Bacteria</taxon>
        <taxon>Bacillati</taxon>
        <taxon>Actinomycetota</taxon>
        <taxon>Thermoleophilia</taxon>
        <taxon>Solirubrobacterales</taxon>
        <taxon>Solirubrobacteraceae</taxon>
        <taxon>Solirubrobacter</taxon>
    </lineage>
</organism>
<feature type="transmembrane region" description="Helical" evidence="1">
    <location>
        <begin position="41"/>
        <end position="61"/>
    </location>
</feature>
<dbReference type="RefSeq" id="WP_121247685.1">
    <property type="nucleotide sequence ID" value="NZ_RBIL01000001.1"/>
</dbReference>
<evidence type="ECO:0000256" key="1">
    <source>
        <dbReference type="SAM" id="Phobius"/>
    </source>
</evidence>
<accession>A0A660L8V5</accession>
<name>A0A660L8V5_9ACTN</name>
<keyword evidence="1" id="KW-1133">Transmembrane helix</keyword>
<comment type="caution">
    <text evidence="2">The sequence shown here is derived from an EMBL/GenBank/DDBJ whole genome shotgun (WGS) entry which is preliminary data.</text>
</comment>
<proteinExistence type="predicted"/>
<reference evidence="2 3" key="1">
    <citation type="submission" date="2018-10" db="EMBL/GenBank/DDBJ databases">
        <title>Genomic Encyclopedia of Archaeal and Bacterial Type Strains, Phase II (KMG-II): from individual species to whole genera.</title>
        <authorList>
            <person name="Goeker M."/>
        </authorList>
    </citation>
    <scope>NUCLEOTIDE SEQUENCE [LARGE SCALE GENOMIC DNA]</scope>
    <source>
        <strain evidence="2 3">DSM 14954</strain>
    </source>
</reference>
<dbReference type="EMBL" id="RBIL01000001">
    <property type="protein sequence ID" value="RKQ90705.1"/>
    <property type="molecule type" value="Genomic_DNA"/>
</dbReference>
<keyword evidence="1" id="KW-0472">Membrane</keyword>
<feature type="transmembrane region" description="Helical" evidence="1">
    <location>
        <begin position="6"/>
        <end position="29"/>
    </location>
</feature>
<feature type="transmembrane region" description="Helical" evidence="1">
    <location>
        <begin position="73"/>
        <end position="94"/>
    </location>
</feature>
<dbReference type="Proteomes" id="UP000278962">
    <property type="component" value="Unassembled WGS sequence"/>
</dbReference>